<dbReference type="PANTHER" id="PTHR44845">
    <property type="entry name" value="CARRIER DOMAIN-CONTAINING PROTEIN"/>
    <property type="match status" value="1"/>
</dbReference>
<dbReference type="Proteomes" id="UP000681722">
    <property type="component" value="Unassembled WGS sequence"/>
</dbReference>
<keyword evidence="3" id="KW-1133">Transmembrane helix</keyword>
<evidence type="ECO:0000259" key="5">
    <source>
        <dbReference type="Pfam" id="PF07993"/>
    </source>
</evidence>
<evidence type="ECO:0000313" key="7">
    <source>
        <dbReference type="EMBL" id="CAF3912962.1"/>
    </source>
</evidence>
<dbReference type="PANTHER" id="PTHR44845:SF6">
    <property type="entry name" value="BETA-ALANINE-ACTIVATING ENZYME"/>
    <property type="match status" value="1"/>
</dbReference>
<evidence type="ECO:0000256" key="1">
    <source>
        <dbReference type="ARBA" id="ARBA00022450"/>
    </source>
</evidence>
<evidence type="ECO:0000313" key="8">
    <source>
        <dbReference type="Proteomes" id="UP000663829"/>
    </source>
</evidence>
<dbReference type="OrthoDB" id="429813at2759"/>
<dbReference type="AlphaFoldDB" id="A0A814SKU2"/>
<dbReference type="InterPro" id="IPR013120">
    <property type="entry name" value="FAR_NAD-bd"/>
</dbReference>
<keyword evidence="3" id="KW-0812">Transmembrane</keyword>
<evidence type="ECO:0000256" key="2">
    <source>
        <dbReference type="ARBA" id="ARBA00022553"/>
    </source>
</evidence>
<feature type="domain" description="AMP-dependent synthetase/ligase" evidence="4">
    <location>
        <begin position="31"/>
        <end position="168"/>
    </location>
</feature>
<keyword evidence="8" id="KW-1185">Reference proteome</keyword>
<dbReference type="SUPFAM" id="SSF51735">
    <property type="entry name" value="NAD(P)-binding Rossmann-fold domains"/>
    <property type="match status" value="1"/>
</dbReference>
<dbReference type="InterPro" id="IPR042099">
    <property type="entry name" value="ANL_N_sf"/>
</dbReference>
<dbReference type="Proteomes" id="UP000663829">
    <property type="component" value="Unassembled WGS sequence"/>
</dbReference>
<comment type="caution">
    <text evidence="6">The sequence shown here is derived from an EMBL/GenBank/DDBJ whole genome shotgun (WGS) entry which is preliminary data.</text>
</comment>
<evidence type="ECO:0000256" key="3">
    <source>
        <dbReference type="SAM" id="Phobius"/>
    </source>
</evidence>
<organism evidence="6 8">
    <name type="scientific">Didymodactylos carnosus</name>
    <dbReference type="NCBI Taxonomy" id="1234261"/>
    <lineage>
        <taxon>Eukaryota</taxon>
        <taxon>Metazoa</taxon>
        <taxon>Spiralia</taxon>
        <taxon>Gnathifera</taxon>
        <taxon>Rotifera</taxon>
        <taxon>Eurotatoria</taxon>
        <taxon>Bdelloidea</taxon>
        <taxon>Philodinida</taxon>
        <taxon>Philodinidae</taxon>
        <taxon>Didymodactylos</taxon>
    </lineage>
</organism>
<keyword evidence="3" id="KW-0472">Membrane</keyword>
<dbReference type="InterPro" id="IPR000873">
    <property type="entry name" value="AMP-dep_synth/lig_dom"/>
</dbReference>
<dbReference type="Pfam" id="PF07993">
    <property type="entry name" value="NAD_binding_4"/>
    <property type="match status" value="1"/>
</dbReference>
<keyword evidence="1" id="KW-0596">Phosphopantetheine</keyword>
<dbReference type="Pfam" id="PF23562">
    <property type="entry name" value="AMP-binding_C_3"/>
    <property type="match status" value="1"/>
</dbReference>
<dbReference type="EMBL" id="CAJNOQ010006850">
    <property type="protein sequence ID" value="CAF1149441.1"/>
    <property type="molecule type" value="Genomic_DNA"/>
</dbReference>
<evidence type="ECO:0000259" key="4">
    <source>
        <dbReference type="Pfam" id="PF00501"/>
    </source>
</evidence>
<proteinExistence type="predicted"/>
<accession>A0A814SKU2</accession>
<feature type="transmembrane region" description="Helical" evidence="3">
    <location>
        <begin position="193"/>
        <end position="213"/>
    </location>
</feature>
<dbReference type="Gene3D" id="3.40.50.12780">
    <property type="entry name" value="N-terminal domain of ligase-like"/>
    <property type="match status" value="2"/>
</dbReference>
<keyword evidence="2" id="KW-0597">Phosphoprotein</keyword>
<dbReference type="SUPFAM" id="SSF56801">
    <property type="entry name" value="Acetyl-CoA synthetase-like"/>
    <property type="match status" value="1"/>
</dbReference>
<feature type="domain" description="Thioester reductase (TE)" evidence="5">
    <location>
        <begin position="640"/>
        <end position="875"/>
    </location>
</feature>
<reference evidence="6" key="1">
    <citation type="submission" date="2021-02" db="EMBL/GenBank/DDBJ databases">
        <authorList>
            <person name="Nowell W R."/>
        </authorList>
    </citation>
    <scope>NUCLEOTIDE SEQUENCE</scope>
</reference>
<dbReference type="Pfam" id="PF00501">
    <property type="entry name" value="AMP-binding"/>
    <property type="match status" value="2"/>
</dbReference>
<dbReference type="EMBL" id="CAJOBC010006850">
    <property type="protein sequence ID" value="CAF3912962.1"/>
    <property type="molecule type" value="Genomic_DNA"/>
</dbReference>
<name>A0A814SKU2_9BILA</name>
<evidence type="ECO:0000313" key="6">
    <source>
        <dbReference type="EMBL" id="CAF1149441.1"/>
    </source>
</evidence>
<feature type="domain" description="AMP-dependent synthetase/ligase" evidence="4">
    <location>
        <begin position="175"/>
        <end position="310"/>
    </location>
</feature>
<sequence>MTSNIGPNILDSNTILNFGKMNSSAIGQILEYQASQRPNQLCLLYPDLSFNFTQYASLTYAQVNNITNNLAEQFSQYISQKDMPVVCLLANNNVDCLLMLYALLKLNIIVFPLSTRNSQAAIVHLVNETQASHLFTTEQYSSIAEQFKDSTTKIVKLDKLNLNDLQQQSTSSFQKWVETEEDRIRMIFHRFHIFLFGTTVATFYAGATLALPLSATYPPSPAELVANTQVEQVTKLVCVPVLLEQLFHEMKSKKHIVNLKPLSRFDFITYGGAMCPDATCQQLVDSDVNLLCVYGSTEAGIIAMKPMYPRDKRYKWMIIPEIRKPFIRIVSALDDPNVKELIHLPNDPFVASNVSNCSDGGYSTGDLVLEDLSNPGLYTIFGRKDDTLIHVNGEKTNPGPIESEIQKCLIIKQVLIIGHGRFCTGALIELNREEASIYEFDEIEKQVWMAVQQANNNAPTHSRLAREMIKILPMSKIIPTTHKGNVDRKSGLVEFADLIDSMYDKFLNPNIVQQELVQLSQQRWTNETIRNYLQSKVATIVSKPMHLFDDHSKSLFDLSTFDSLNAIQLHNQISQDIMPIPRNFVYEYSSIDKMTKKLLNDETQSSDSSEHYKETEEIIDKYIDLIKQEPTLTRKRVFLLTGANGSLGSYILFDLLSNSNVDKVYCLVRGENAHDRLLKSFQQRKQNITEQQLQRIIVLSMDLTNEHLGQTNDVYTHLENEVTDIIHAAWKINFNLTIKHFEFDQIQGLYHLLKFARSRTIRFHFISSIAAAGSGFMQVIKEEPLPRQPKLALDQGYGQSKYAAEHICWAARDIWDVPVDIYRVGQISGDTLNGVWNTSEMISLIICAGGGDLGKMADVGEAINWIPVNIASSAIVDIAMNTSIFALSKEEHVHHILNPSSITWSEFLTYLHNAGLKFDTVPSHEWLNALLSSSSSTNPLTKLASFFEKFYTTGIFEIAEYETKKTVERSVKLRNCPKIDDYLIGLYLQHWSDCGFLKYGYEPSKKSG</sequence>
<dbReference type="Gene3D" id="3.40.50.720">
    <property type="entry name" value="NAD(P)-binding Rossmann-like Domain"/>
    <property type="match status" value="1"/>
</dbReference>
<protein>
    <submittedName>
        <fullName evidence="6">Uncharacterized protein</fullName>
    </submittedName>
</protein>
<dbReference type="InterPro" id="IPR036291">
    <property type="entry name" value="NAD(P)-bd_dom_sf"/>
</dbReference>
<gene>
    <name evidence="6" type="ORF">GPM918_LOCUS21101</name>
    <name evidence="7" type="ORF">SRO942_LOCUS21098</name>
</gene>